<reference evidence="2" key="1">
    <citation type="journal article" date="2012" name="PLoS ONE">
        <title>Gene sets for utilization of primary and secondary nutrition supplies in the distal gut of endangered iberian lynx.</title>
        <authorList>
            <person name="Alcaide M."/>
            <person name="Messina E."/>
            <person name="Richter M."/>
            <person name="Bargiela R."/>
            <person name="Peplies J."/>
            <person name="Huws S.A."/>
            <person name="Newbold C.J."/>
            <person name="Golyshin P.N."/>
            <person name="Simon M.A."/>
            <person name="Lopez G."/>
            <person name="Yakimov M.M."/>
            <person name="Ferrer M."/>
        </authorList>
    </citation>
    <scope>NUCLEOTIDE SEQUENCE</scope>
</reference>
<keyword evidence="1" id="KW-0472">Membrane</keyword>
<feature type="transmembrane region" description="Helical" evidence="1">
    <location>
        <begin position="38"/>
        <end position="56"/>
    </location>
</feature>
<organism evidence="2">
    <name type="scientific">gut metagenome</name>
    <dbReference type="NCBI Taxonomy" id="749906"/>
    <lineage>
        <taxon>unclassified sequences</taxon>
        <taxon>metagenomes</taxon>
        <taxon>organismal metagenomes</taxon>
    </lineage>
</organism>
<sequence length="61" mass="6848">MVAITPILACTTKADIYSKMVHVALAVACVSAAFSKRYRYVWCSMALLIMFISFLCHKDML</sequence>
<gene>
    <name evidence="2" type="ORF">EVA_17673</name>
</gene>
<evidence type="ECO:0000313" key="2">
    <source>
        <dbReference type="EMBL" id="EJW94215.1"/>
    </source>
</evidence>
<keyword evidence="1" id="KW-1133">Transmembrane helix</keyword>
<keyword evidence="1" id="KW-0812">Transmembrane</keyword>
<proteinExistence type="predicted"/>
<protein>
    <submittedName>
        <fullName evidence="2">Uncharacterized protein</fullName>
    </submittedName>
</protein>
<dbReference type="EMBL" id="AMCI01006499">
    <property type="protein sequence ID" value="EJW94215.1"/>
    <property type="molecule type" value="Genomic_DNA"/>
</dbReference>
<dbReference type="AlphaFoldDB" id="J9C320"/>
<comment type="caution">
    <text evidence="2">The sequence shown here is derived from an EMBL/GenBank/DDBJ whole genome shotgun (WGS) entry which is preliminary data.</text>
</comment>
<name>J9C320_9ZZZZ</name>
<evidence type="ECO:0000256" key="1">
    <source>
        <dbReference type="SAM" id="Phobius"/>
    </source>
</evidence>
<accession>J9C320</accession>